<keyword evidence="4" id="KW-1185">Reference proteome</keyword>
<feature type="compositionally biased region" description="Low complexity" evidence="1">
    <location>
        <begin position="403"/>
        <end position="417"/>
    </location>
</feature>
<dbReference type="Proteomes" id="UP001369815">
    <property type="component" value="Unassembled WGS sequence"/>
</dbReference>
<feature type="compositionally biased region" description="Basic and acidic residues" evidence="1">
    <location>
        <begin position="13"/>
        <end position="45"/>
    </location>
</feature>
<dbReference type="InterPro" id="IPR006073">
    <property type="entry name" value="GTP-bd"/>
</dbReference>
<dbReference type="CDD" id="cd00882">
    <property type="entry name" value="Ras_like_GTPase"/>
    <property type="match status" value="1"/>
</dbReference>
<protein>
    <recommendedName>
        <fullName evidence="2">G domain-containing protein</fullName>
    </recommendedName>
</protein>
<dbReference type="AlphaFoldDB" id="A0AAX6ME19"/>
<dbReference type="Gene3D" id="3.40.50.300">
    <property type="entry name" value="P-loop containing nucleotide triphosphate hydrolases"/>
    <property type="match status" value="1"/>
</dbReference>
<dbReference type="EMBL" id="JBANMG010000007">
    <property type="protein sequence ID" value="KAK6950676.1"/>
    <property type="molecule type" value="Genomic_DNA"/>
</dbReference>
<accession>A0AAX6ME19</accession>
<dbReference type="InterPro" id="IPR025662">
    <property type="entry name" value="Sigma_54_int_dom_ATP-bd_1"/>
</dbReference>
<dbReference type="InterPro" id="IPR027417">
    <property type="entry name" value="P-loop_NTPase"/>
</dbReference>
<feature type="compositionally biased region" description="Polar residues" evidence="1">
    <location>
        <begin position="390"/>
        <end position="402"/>
    </location>
</feature>
<dbReference type="PROSITE" id="PS00675">
    <property type="entry name" value="SIGMA54_INTERACT_1"/>
    <property type="match status" value="1"/>
</dbReference>
<feature type="compositionally biased region" description="Acidic residues" evidence="1">
    <location>
        <begin position="52"/>
        <end position="64"/>
    </location>
</feature>
<name>A0AAX6ME19_9PEZI</name>
<feature type="region of interest" description="Disordered" evidence="1">
    <location>
        <begin position="1"/>
        <end position="84"/>
    </location>
</feature>
<evidence type="ECO:0000256" key="1">
    <source>
        <dbReference type="SAM" id="MobiDB-lite"/>
    </source>
</evidence>
<organism evidence="3 4">
    <name type="scientific">Daldinia eschscholtzii</name>
    <dbReference type="NCBI Taxonomy" id="292717"/>
    <lineage>
        <taxon>Eukaryota</taxon>
        <taxon>Fungi</taxon>
        <taxon>Dikarya</taxon>
        <taxon>Ascomycota</taxon>
        <taxon>Pezizomycotina</taxon>
        <taxon>Sordariomycetes</taxon>
        <taxon>Xylariomycetidae</taxon>
        <taxon>Xylariales</taxon>
        <taxon>Hypoxylaceae</taxon>
        <taxon>Daldinia</taxon>
    </lineage>
</organism>
<dbReference type="Pfam" id="PF01926">
    <property type="entry name" value="MMR_HSR1"/>
    <property type="match status" value="1"/>
</dbReference>
<evidence type="ECO:0000259" key="2">
    <source>
        <dbReference type="Pfam" id="PF01926"/>
    </source>
</evidence>
<feature type="domain" description="G" evidence="2">
    <location>
        <begin position="118"/>
        <end position="183"/>
    </location>
</feature>
<evidence type="ECO:0000313" key="3">
    <source>
        <dbReference type="EMBL" id="KAK6950676.1"/>
    </source>
</evidence>
<feature type="compositionally biased region" description="Basic and acidic residues" evidence="1">
    <location>
        <begin position="439"/>
        <end position="452"/>
    </location>
</feature>
<gene>
    <name evidence="3" type="ORF">Daesc_007201</name>
</gene>
<comment type="caution">
    <text evidence="3">The sequence shown here is derived from an EMBL/GenBank/DDBJ whole genome shotgun (WGS) entry which is preliminary data.</text>
</comment>
<reference evidence="3 4" key="1">
    <citation type="journal article" date="2024" name="Front Chem Biol">
        <title>Unveiling the potential of Daldinia eschscholtzii MFLUCC 19-0629 through bioactivity and bioinformatics studies for enhanced sustainable agriculture production.</title>
        <authorList>
            <person name="Brooks S."/>
            <person name="Weaver J.A."/>
            <person name="Klomchit A."/>
            <person name="Alharthi S.A."/>
            <person name="Onlamun T."/>
            <person name="Nurani R."/>
            <person name="Vong T.K."/>
            <person name="Alberti F."/>
            <person name="Greco C."/>
        </authorList>
    </citation>
    <scope>NUCLEOTIDE SEQUENCE [LARGE SCALE GENOMIC DNA]</scope>
    <source>
        <strain evidence="3">MFLUCC 19-0629</strain>
    </source>
</reference>
<evidence type="ECO:0000313" key="4">
    <source>
        <dbReference type="Proteomes" id="UP001369815"/>
    </source>
</evidence>
<sequence>MTAQSLHTPVEYSPREYSAKEYVPREYPPKEYSPREYSPKEHSLKDTNSVVESDDSSEEWEGDSDFGWQTPSISDDEDDESSNGRYQGRLMKLLNSASGMTKRAVRYVEKHLKGTKLIFVVGQTGTGKSTLLQELTGLDLNIGYTLKSGTRKFEICPAFIDGQQYLFVDTAGFGAADMDDMANYYDIISCLEALGHFVTVAGLIFVYGKMQTRLRKEDLKTIQWVQCFCGPKFFRNIIFVTSHWDSWSRKVFERTWKTVPELLSQEDIDRILNPPGGYHGGSVYHHGFPGGKGSIDNFYQMLELEDNKTQRGDELRKLITRRYANATGTTLQVVREMESGIPVSETEAAKILRADVVTTKIRIHKGWALVMVKSEAAARGSGPVGGILPTPSTSQLQVQPKQSTGSELSTSDSSSTTQVGKPYESQLVIHNSLTLNPPPKEDRQETKNTEDDSKNWWQRLFQWLKAGWNMAKFFGSRSNNET</sequence>
<feature type="region of interest" description="Disordered" evidence="1">
    <location>
        <begin position="379"/>
        <end position="452"/>
    </location>
</feature>
<dbReference type="GO" id="GO:0005525">
    <property type="term" value="F:GTP binding"/>
    <property type="evidence" value="ECO:0007669"/>
    <property type="project" value="InterPro"/>
</dbReference>
<proteinExistence type="predicted"/>
<dbReference type="SUPFAM" id="SSF52540">
    <property type="entry name" value="P-loop containing nucleoside triphosphate hydrolases"/>
    <property type="match status" value="1"/>
</dbReference>